<dbReference type="GeneID" id="28815833"/>
<evidence type="ECO:0000313" key="3">
    <source>
        <dbReference type="Proteomes" id="UP000070700"/>
    </source>
</evidence>
<keyword evidence="1" id="KW-1133">Transmembrane helix</keyword>
<keyword evidence="1" id="KW-0472">Membrane</keyword>
<dbReference type="KEGG" id="psco:LY89DRAFT_240525"/>
<proteinExistence type="predicted"/>
<dbReference type="AlphaFoldDB" id="A0A194WTF1"/>
<dbReference type="InParanoid" id="A0A194WTF1"/>
<reference evidence="2 3" key="1">
    <citation type="submission" date="2015-10" db="EMBL/GenBank/DDBJ databases">
        <title>Full genome of DAOMC 229536 Phialocephala scopiformis, a fungal endophyte of spruce producing the potent anti-insectan compound rugulosin.</title>
        <authorList>
            <consortium name="DOE Joint Genome Institute"/>
            <person name="Walker A.K."/>
            <person name="Frasz S.L."/>
            <person name="Seifert K.A."/>
            <person name="Miller J.D."/>
            <person name="Mondo S.J."/>
            <person name="Labutti K."/>
            <person name="Lipzen A."/>
            <person name="Dockter R."/>
            <person name="Kennedy M."/>
            <person name="Grigoriev I.V."/>
            <person name="Spatafora J.W."/>
        </authorList>
    </citation>
    <scope>NUCLEOTIDE SEQUENCE [LARGE SCALE GENOMIC DNA]</scope>
    <source>
        <strain evidence="2 3">CBS 120377</strain>
    </source>
</reference>
<dbReference type="Proteomes" id="UP000070700">
    <property type="component" value="Unassembled WGS sequence"/>
</dbReference>
<feature type="transmembrane region" description="Helical" evidence="1">
    <location>
        <begin position="30"/>
        <end position="52"/>
    </location>
</feature>
<keyword evidence="3" id="KW-1185">Reference proteome</keyword>
<name>A0A194WTF1_MOLSC</name>
<protein>
    <recommendedName>
        <fullName evidence="4">Transmembrane protein</fullName>
    </recommendedName>
</protein>
<evidence type="ECO:0000313" key="2">
    <source>
        <dbReference type="EMBL" id="KUJ11241.1"/>
    </source>
</evidence>
<dbReference type="EMBL" id="KQ947427">
    <property type="protein sequence ID" value="KUJ11241.1"/>
    <property type="molecule type" value="Genomic_DNA"/>
</dbReference>
<gene>
    <name evidence="2" type="ORF">LY89DRAFT_240525</name>
</gene>
<evidence type="ECO:0008006" key="4">
    <source>
        <dbReference type="Google" id="ProtNLM"/>
    </source>
</evidence>
<keyword evidence="1" id="KW-0812">Transmembrane</keyword>
<evidence type="ECO:0000256" key="1">
    <source>
        <dbReference type="SAM" id="Phobius"/>
    </source>
</evidence>
<organism evidence="2 3">
    <name type="scientific">Mollisia scopiformis</name>
    <name type="common">Conifer needle endophyte fungus</name>
    <name type="synonym">Phialocephala scopiformis</name>
    <dbReference type="NCBI Taxonomy" id="149040"/>
    <lineage>
        <taxon>Eukaryota</taxon>
        <taxon>Fungi</taxon>
        <taxon>Dikarya</taxon>
        <taxon>Ascomycota</taxon>
        <taxon>Pezizomycotina</taxon>
        <taxon>Leotiomycetes</taxon>
        <taxon>Helotiales</taxon>
        <taxon>Mollisiaceae</taxon>
        <taxon>Mollisia</taxon>
    </lineage>
</organism>
<dbReference type="RefSeq" id="XP_018065596.1">
    <property type="nucleotide sequence ID" value="XM_018206107.1"/>
</dbReference>
<accession>A0A194WTF1</accession>
<sequence>MEYDCVEADVDEDWHRCCCGGDFEKDHCYWLLFVDFPIFLVHLLVMLPYIIWVP</sequence>